<evidence type="ECO:0000256" key="1">
    <source>
        <dbReference type="SAM" id="MobiDB-lite"/>
    </source>
</evidence>
<name>A0A094QBZ5_9ZZZZ</name>
<dbReference type="SUPFAM" id="SSF47240">
    <property type="entry name" value="Ferritin-like"/>
    <property type="match status" value="1"/>
</dbReference>
<sequence length="180" mass="18988">MPIAKQRAPRSAPPKQPTSNDKQLLAFAQEAELAVHDLYATVVSSSKFTGDEAAMLSMFTEHHKAYAQAINGLLGKEATNRRNESIYQTYVGQLTTMQSIYATLQALENTLAKTHIDILGNLEGIDGAQLVASIITAEARHAAVFGTLPTLSLSSALDNPAASIAPASSAPATPETTVAP</sequence>
<dbReference type="Gene3D" id="1.20.1260.10">
    <property type="match status" value="1"/>
</dbReference>
<dbReference type="EMBL" id="CAEZZM010000003">
    <property type="protein sequence ID" value="CAB4752889.1"/>
    <property type="molecule type" value="Genomic_DNA"/>
</dbReference>
<accession>A0A094QBZ5</accession>
<reference evidence="2" key="2">
    <citation type="submission" date="2020-05" db="EMBL/GenBank/DDBJ databases">
        <authorList>
            <person name="Chiriac C."/>
            <person name="Salcher M."/>
            <person name="Ghai R."/>
            <person name="Kavagutti S V."/>
        </authorList>
    </citation>
    <scope>NUCLEOTIDE SEQUENCE</scope>
</reference>
<feature type="region of interest" description="Disordered" evidence="1">
    <location>
        <begin position="1"/>
        <end position="20"/>
    </location>
</feature>
<protein>
    <submittedName>
        <fullName evidence="2">Unannotated protein</fullName>
    </submittedName>
</protein>
<dbReference type="AlphaFoldDB" id="A0A094QBZ5"/>
<dbReference type="InterPro" id="IPR009078">
    <property type="entry name" value="Ferritin-like_SF"/>
</dbReference>
<dbReference type="Pfam" id="PF13668">
    <property type="entry name" value="Ferritin_2"/>
    <property type="match status" value="1"/>
</dbReference>
<evidence type="ECO:0000313" key="2">
    <source>
        <dbReference type="EMBL" id="CAB4653552.1"/>
    </source>
</evidence>
<reference evidence="4" key="1">
    <citation type="submission" date="2014-06" db="EMBL/GenBank/DDBJ databases">
        <title>Key roles for freshwater Actinobacteria revealed by deep metagenomic sequencing.</title>
        <authorList>
            <person name="Ghai R."/>
            <person name="Mizuno C.M."/>
            <person name="Picazo A."/>
            <person name="Camacho A."/>
            <person name="Rodriguez-Valera F."/>
        </authorList>
    </citation>
    <scope>NUCLEOTIDE SEQUENCE</scope>
</reference>
<organism evidence="4">
    <name type="scientific">freshwater metagenome</name>
    <dbReference type="NCBI Taxonomy" id="449393"/>
    <lineage>
        <taxon>unclassified sequences</taxon>
        <taxon>metagenomes</taxon>
        <taxon>ecological metagenomes</taxon>
    </lineage>
</organism>
<dbReference type="EMBL" id="CAEZWB010000134">
    <property type="protein sequence ID" value="CAB4653552.1"/>
    <property type="molecule type" value="Genomic_DNA"/>
</dbReference>
<gene>
    <name evidence="4" type="ORF">GM51_22235</name>
    <name evidence="2" type="ORF">UFOPK2166_00962</name>
    <name evidence="3" type="ORF">UFOPK2872_00060</name>
</gene>
<evidence type="ECO:0000313" key="4">
    <source>
        <dbReference type="EMBL" id="KGA11791.1"/>
    </source>
</evidence>
<dbReference type="InterPro" id="IPR012347">
    <property type="entry name" value="Ferritin-like"/>
</dbReference>
<proteinExistence type="predicted"/>
<dbReference type="EMBL" id="JNSL01000229">
    <property type="protein sequence ID" value="KGA11791.1"/>
    <property type="molecule type" value="Genomic_DNA"/>
</dbReference>
<evidence type="ECO:0000313" key="3">
    <source>
        <dbReference type="EMBL" id="CAB4752889.1"/>
    </source>
</evidence>